<dbReference type="InterPro" id="IPR016164">
    <property type="entry name" value="FAD-linked_Oxase-like_C"/>
</dbReference>
<dbReference type="SUPFAM" id="SSF55103">
    <property type="entry name" value="FAD-linked oxidases, C-terminal domain"/>
    <property type="match status" value="1"/>
</dbReference>
<gene>
    <name evidence="3" type="ORF">NKR19_g8477</name>
</gene>
<evidence type="ECO:0000313" key="4">
    <source>
        <dbReference type="Proteomes" id="UP001174691"/>
    </source>
</evidence>
<comment type="caution">
    <text evidence="3">The sequence shown here is derived from an EMBL/GenBank/DDBJ whole genome shotgun (WGS) entry which is preliminary data.</text>
</comment>
<reference evidence="3" key="1">
    <citation type="submission" date="2022-07" db="EMBL/GenBank/DDBJ databases">
        <title>Fungi with potential for degradation of polypropylene.</title>
        <authorList>
            <person name="Gostincar C."/>
        </authorList>
    </citation>
    <scope>NUCLEOTIDE SEQUENCE</scope>
    <source>
        <strain evidence="3">EXF-13287</strain>
    </source>
</reference>
<evidence type="ECO:0000256" key="1">
    <source>
        <dbReference type="ARBA" id="ARBA00022630"/>
    </source>
</evidence>
<organism evidence="3 4">
    <name type="scientific">Coniochaeta hoffmannii</name>
    <dbReference type="NCBI Taxonomy" id="91930"/>
    <lineage>
        <taxon>Eukaryota</taxon>
        <taxon>Fungi</taxon>
        <taxon>Dikarya</taxon>
        <taxon>Ascomycota</taxon>
        <taxon>Pezizomycotina</taxon>
        <taxon>Sordariomycetes</taxon>
        <taxon>Sordariomycetidae</taxon>
        <taxon>Coniochaetales</taxon>
        <taxon>Coniochaetaceae</taxon>
        <taxon>Coniochaeta</taxon>
    </lineage>
</organism>
<proteinExistence type="predicted"/>
<keyword evidence="2" id="KW-0274">FAD</keyword>
<dbReference type="GO" id="GO:0050660">
    <property type="term" value="F:flavin adenine dinucleotide binding"/>
    <property type="evidence" value="ECO:0007669"/>
    <property type="project" value="InterPro"/>
</dbReference>
<keyword evidence="4" id="KW-1185">Reference proteome</keyword>
<evidence type="ECO:0000313" key="3">
    <source>
        <dbReference type="EMBL" id="KAJ9134871.1"/>
    </source>
</evidence>
<dbReference type="InterPro" id="IPR016171">
    <property type="entry name" value="Vanillyl_alc_oxidase_C-sub2"/>
</dbReference>
<dbReference type="Proteomes" id="UP001174691">
    <property type="component" value="Unassembled WGS sequence"/>
</dbReference>
<dbReference type="GO" id="GO:0003824">
    <property type="term" value="F:catalytic activity"/>
    <property type="evidence" value="ECO:0007669"/>
    <property type="project" value="InterPro"/>
</dbReference>
<protein>
    <submittedName>
        <fullName evidence="3">Uncharacterized protein</fullName>
    </submittedName>
</protein>
<dbReference type="Gene3D" id="1.10.45.10">
    <property type="entry name" value="Vanillyl-alcohol Oxidase, Chain A, domain 4"/>
    <property type="match status" value="1"/>
</dbReference>
<dbReference type="EMBL" id="JANBVN010000173">
    <property type="protein sequence ID" value="KAJ9134871.1"/>
    <property type="molecule type" value="Genomic_DNA"/>
</dbReference>
<evidence type="ECO:0000256" key="2">
    <source>
        <dbReference type="ARBA" id="ARBA00022827"/>
    </source>
</evidence>
<name>A0AA38R5C1_9PEZI</name>
<accession>A0AA38R5C1</accession>
<dbReference type="AlphaFoldDB" id="A0AA38R5C1"/>
<sequence length="157" mass="17433">MQLSQESGGWIHAARMPVAEIPHAGVPGVYKRSVMSICGEDGHLSFSPLFPSDGVGLQERFERAQVGVVLVVFMPKTEGERARRFHKVLLDDAERTGIPEYRTHIGHMDWSRRKFDFNDHALGRTLSSIKGLLDPAGILLQGKSSIWTEHAIVKAGF</sequence>
<keyword evidence="1" id="KW-0285">Flavoprotein</keyword>